<organism evidence="1 2">
    <name type="scientific">Pseudomonas synxantha</name>
    <dbReference type="NCBI Taxonomy" id="47883"/>
    <lineage>
        <taxon>Bacteria</taxon>
        <taxon>Pseudomonadati</taxon>
        <taxon>Pseudomonadota</taxon>
        <taxon>Gammaproteobacteria</taxon>
        <taxon>Pseudomonadales</taxon>
        <taxon>Pseudomonadaceae</taxon>
        <taxon>Pseudomonas</taxon>
    </lineage>
</organism>
<dbReference type="AlphaFoldDB" id="A0A3G7U897"/>
<sequence>MPLGNQPCEEPETFTNGLFFQRQDLWWKLRDLLNLKSFHNIPSSSPGFFQSSTASHYLFNTAC</sequence>
<protein>
    <submittedName>
        <fullName evidence="1">Uncharacterized protein</fullName>
    </submittedName>
</protein>
<dbReference type="Proteomes" id="UP000268696">
    <property type="component" value="Chromosome"/>
</dbReference>
<evidence type="ECO:0000313" key="1">
    <source>
        <dbReference type="EMBL" id="AZE55565.1"/>
    </source>
</evidence>
<evidence type="ECO:0000313" key="2">
    <source>
        <dbReference type="Proteomes" id="UP000268696"/>
    </source>
</evidence>
<accession>A0A3G7U897</accession>
<reference evidence="1 2" key="1">
    <citation type="submission" date="2018-03" db="EMBL/GenBank/DDBJ databases">
        <title>Diversity of phytobeneficial traits revealed by whole-genome analysis of worldwide-isolated phenazine-producing Pseudomonas spp.</title>
        <authorList>
            <person name="Biessy A."/>
            <person name="Novinscak A."/>
            <person name="Blom J."/>
            <person name="Leger G."/>
            <person name="Thomashow L.S."/>
            <person name="Cazorla F.M."/>
            <person name="Josic D."/>
            <person name="Filion M."/>
        </authorList>
    </citation>
    <scope>NUCLEOTIDE SEQUENCE [LARGE SCALE GENOMIC DNA]</scope>
    <source>
        <strain evidence="1 2">30B</strain>
    </source>
</reference>
<name>A0A3G7U897_9PSED</name>
<gene>
    <name evidence="1" type="ORF">C4K03_3412</name>
</gene>
<proteinExistence type="predicted"/>
<dbReference type="EMBL" id="CP027754">
    <property type="protein sequence ID" value="AZE55565.1"/>
    <property type="molecule type" value="Genomic_DNA"/>
</dbReference>